<keyword evidence="8" id="KW-0347">Helicase</keyword>
<name>A0A286E6S8_9NEIS</name>
<evidence type="ECO:0000259" key="7">
    <source>
        <dbReference type="SMART" id="SM00778"/>
    </source>
</evidence>
<keyword evidence="5" id="KW-0235">DNA replication</keyword>
<dbReference type="SUPFAM" id="SSF57783">
    <property type="entry name" value="Zinc beta-ribbon"/>
    <property type="match status" value="1"/>
</dbReference>
<dbReference type="GO" id="GO:0016779">
    <property type="term" value="F:nucleotidyltransferase activity"/>
    <property type="evidence" value="ECO:0007669"/>
    <property type="project" value="UniProtKB-KW"/>
</dbReference>
<keyword evidence="8" id="KW-0378">Hydrolase</keyword>
<keyword evidence="8" id="KW-0067">ATP-binding</keyword>
<keyword evidence="3" id="KW-0808">Transferase</keyword>
<keyword evidence="2" id="KW-0639">Primosome</keyword>
<dbReference type="InterPro" id="IPR006171">
    <property type="entry name" value="TOPRIM_dom"/>
</dbReference>
<dbReference type="Pfam" id="PF23639">
    <property type="entry name" value="DUF7146"/>
    <property type="match status" value="1"/>
</dbReference>
<dbReference type="SMART" id="SM00778">
    <property type="entry name" value="Prim_Zn_Ribbon"/>
    <property type="match status" value="1"/>
</dbReference>
<dbReference type="EMBL" id="OCNF01000004">
    <property type="protein sequence ID" value="SOD66612.1"/>
    <property type="molecule type" value="Genomic_DNA"/>
</dbReference>
<keyword evidence="9" id="KW-1185">Reference proteome</keyword>
<dbReference type="GO" id="GO:0006269">
    <property type="term" value="P:DNA replication, synthesis of primer"/>
    <property type="evidence" value="ECO:0007669"/>
    <property type="project" value="UniProtKB-KW"/>
</dbReference>
<gene>
    <name evidence="8" type="ORF">SAMN02746062_00667</name>
</gene>
<dbReference type="CDD" id="cd01029">
    <property type="entry name" value="TOPRIM_primases"/>
    <property type="match status" value="1"/>
</dbReference>
<sequence length="350" mass="38359">MFQHTLQDIKAAAQCNWQAIHAALGMPAHLTDKRKHQPCPACGGKDRYRYTDFQGNGGFICSQCTPQGGSGFDLLMLVFGLNFNESVKEVAAVLGMNNHAPMPHQPRQTATSSPKPTIDRLSELQQRFQAAHAVTRNGAIMAYLAGRGLPEWALPAAAIRETVADYWAQDVRTNQPLHMGRFACMVAAITLPNGELQGLHQTYLQQDGNTWRKLNITHPQTNEPLPAKKMFSRFSGSLKGAAVHMERADDKGRLLIAEGVETTLAARALFGLPTVAALSANGMRGFEIPAGVQEIYICADNDHNRAGFRAAHDLAVRAIKQGLTAHIWQPETAGLDALDEYHRRHSQPQS</sequence>
<dbReference type="GO" id="GO:1990077">
    <property type="term" value="C:primosome complex"/>
    <property type="evidence" value="ECO:0007669"/>
    <property type="project" value="UniProtKB-KW"/>
</dbReference>
<dbReference type="GO" id="GO:0004386">
    <property type="term" value="F:helicase activity"/>
    <property type="evidence" value="ECO:0007669"/>
    <property type="project" value="UniProtKB-KW"/>
</dbReference>
<evidence type="ECO:0000256" key="6">
    <source>
        <dbReference type="ARBA" id="ARBA00023163"/>
    </source>
</evidence>
<dbReference type="InterPro" id="IPR034154">
    <property type="entry name" value="TOPRIM_DnaG/twinkle"/>
</dbReference>
<dbReference type="InterPro" id="IPR055570">
    <property type="entry name" value="DUF7146"/>
</dbReference>
<accession>A0A286E6S8</accession>
<reference evidence="8 9" key="1">
    <citation type="submission" date="2017-09" db="EMBL/GenBank/DDBJ databases">
        <authorList>
            <person name="Ehlers B."/>
            <person name="Leendertz F.H."/>
        </authorList>
    </citation>
    <scope>NUCLEOTIDE SEQUENCE [LARGE SCALE GENOMIC DNA]</scope>
    <source>
        <strain evidence="8 9">DSM 16848</strain>
    </source>
</reference>
<dbReference type="GO" id="GO:0008270">
    <property type="term" value="F:zinc ion binding"/>
    <property type="evidence" value="ECO:0007669"/>
    <property type="project" value="InterPro"/>
</dbReference>
<keyword evidence="1" id="KW-0240">DNA-directed RNA polymerase</keyword>
<organism evidence="8 9">
    <name type="scientific">Alysiella filiformis DSM 16848</name>
    <dbReference type="NCBI Taxonomy" id="1120981"/>
    <lineage>
        <taxon>Bacteria</taxon>
        <taxon>Pseudomonadati</taxon>
        <taxon>Pseudomonadota</taxon>
        <taxon>Betaproteobacteria</taxon>
        <taxon>Neisseriales</taxon>
        <taxon>Neisseriaceae</taxon>
        <taxon>Alysiella</taxon>
    </lineage>
</organism>
<dbReference type="AlphaFoldDB" id="A0A286E6S8"/>
<evidence type="ECO:0000256" key="1">
    <source>
        <dbReference type="ARBA" id="ARBA00022478"/>
    </source>
</evidence>
<dbReference type="Gene3D" id="3.90.580.10">
    <property type="entry name" value="Zinc finger, CHC2-type domain"/>
    <property type="match status" value="1"/>
</dbReference>
<dbReference type="GO" id="GO:0000428">
    <property type="term" value="C:DNA-directed RNA polymerase complex"/>
    <property type="evidence" value="ECO:0007669"/>
    <property type="project" value="UniProtKB-KW"/>
</dbReference>
<evidence type="ECO:0000256" key="2">
    <source>
        <dbReference type="ARBA" id="ARBA00022515"/>
    </source>
</evidence>
<dbReference type="GO" id="GO:0003677">
    <property type="term" value="F:DNA binding"/>
    <property type="evidence" value="ECO:0007669"/>
    <property type="project" value="InterPro"/>
</dbReference>
<proteinExistence type="predicted"/>
<feature type="domain" description="DNA primase/helicase Gp4 N-terminal Bacteriophage T7-like" evidence="7">
    <location>
        <begin position="34"/>
        <end position="72"/>
    </location>
</feature>
<evidence type="ECO:0000256" key="5">
    <source>
        <dbReference type="ARBA" id="ARBA00022705"/>
    </source>
</evidence>
<dbReference type="InterPro" id="IPR036977">
    <property type="entry name" value="DNA_primase_Znf_CHC2"/>
</dbReference>
<keyword evidence="6" id="KW-0804">Transcription</keyword>
<evidence type="ECO:0000313" key="9">
    <source>
        <dbReference type="Proteomes" id="UP000219669"/>
    </source>
</evidence>
<dbReference type="Pfam" id="PF08273">
    <property type="entry name" value="Zn_Ribbon_Prim"/>
    <property type="match status" value="1"/>
</dbReference>
<evidence type="ECO:0000313" key="8">
    <source>
        <dbReference type="EMBL" id="SOD66612.1"/>
    </source>
</evidence>
<dbReference type="InterPro" id="IPR013237">
    <property type="entry name" value="Phage_T7_Gp4_N"/>
</dbReference>
<dbReference type="Proteomes" id="UP000219669">
    <property type="component" value="Unassembled WGS sequence"/>
</dbReference>
<keyword evidence="8" id="KW-0547">Nucleotide-binding</keyword>
<dbReference type="Pfam" id="PF13362">
    <property type="entry name" value="Toprim_3"/>
    <property type="match status" value="1"/>
</dbReference>
<keyword evidence="4" id="KW-0548">Nucleotidyltransferase</keyword>
<protein>
    <submittedName>
        <fullName evidence="8">Putative DNA primase/helicase</fullName>
    </submittedName>
</protein>
<dbReference type="RefSeq" id="WP_097113745.1">
    <property type="nucleotide sequence ID" value="NZ_CP083931.1"/>
</dbReference>
<evidence type="ECO:0000256" key="4">
    <source>
        <dbReference type="ARBA" id="ARBA00022695"/>
    </source>
</evidence>
<dbReference type="OrthoDB" id="8967890at2"/>
<evidence type="ECO:0000256" key="3">
    <source>
        <dbReference type="ARBA" id="ARBA00022679"/>
    </source>
</evidence>